<organism evidence="1 2">
    <name type="scientific">Scandinavium goeteborgense</name>
    <dbReference type="NCBI Taxonomy" id="1851514"/>
    <lineage>
        <taxon>Bacteria</taxon>
        <taxon>Pseudomonadati</taxon>
        <taxon>Pseudomonadota</taxon>
        <taxon>Gammaproteobacteria</taxon>
        <taxon>Enterobacterales</taxon>
        <taxon>Enterobacteriaceae</taxon>
        <taxon>Scandinavium</taxon>
    </lineage>
</organism>
<comment type="caution">
    <text evidence="1">The sequence shown here is derived from an EMBL/GenBank/DDBJ whole genome shotgun (WGS) entry which is preliminary data.</text>
</comment>
<keyword evidence="2" id="KW-1185">Reference proteome</keyword>
<proteinExistence type="predicted"/>
<dbReference type="EMBL" id="SNVX01000016">
    <property type="protein sequence ID" value="TDN52510.1"/>
    <property type="molecule type" value="Genomic_DNA"/>
</dbReference>
<dbReference type="RefSeq" id="WP_133462002.1">
    <property type="nucleotide sequence ID" value="NZ_SNVX01000016.1"/>
</dbReference>
<name>A0A4R6E3V5_SCAGO</name>
<dbReference type="AlphaFoldDB" id="A0A4R6E3V5"/>
<protein>
    <submittedName>
        <fullName evidence="1">Uncharacterized protein</fullName>
    </submittedName>
</protein>
<evidence type="ECO:0000313" key="2">
    <source>
        <dbReference type="Proteomes" id="UP000295530"/>
    </source>
</evidence>
<sequence length="118" mass="12728">MANTDSTTNAATGSCNILPGSSLINFPLANVMRQLDCHKLSEEELLELAFGCEDTLSGLYQTLKFLGDSLISLCTENETTFSTESVCQLGHSLSCISQLIPAIHQLSERADAQLHATH</sequence>
<reference evidence="1 2" key="1">
    <citation type="submission" date="2019-03" db="EMBL/GenBank/DDBJ databases">
        <title>Genomic analyses of the natural microbiome of Caenorhabditis elegans.</title>
        <authorList>
            <person name="Samuel B."/>
        </authorList>
    </citation>
    <scope>NUCLEOTIDE SEQUENCE [LARGE SCALE GENOMIC DNA]</scope>
    <source>
        <strain evidence="1 2">BIGb0156</strain>
    </source>
</reference>
<dbReference type="Proteomes" id="UP000295530">
    <property type="component" value="Unassembled WGS sequence"/>
</dbReference>
<accession>A0A4R6E3V5</accession>
<dbReference type="OrthoDB" id="6626721at2"/>
<gene>
    <name evidence="1" type="ORF">EC847_1166</name>
</gene>
<evidence type="ECO:0000313" key="1">
    <source>
        <dbReference type="EMBL" id="TDN52510.1"/>
    </source>
</evidence>